<dbReference type="Proteomes" id="UP000230731">
    <property type="component" value="Unassembled WGS sequence"/>
</dbReference>
<evidence type="ECO:0000313" key="1">
    <source>
        <dbReference type="EMBL" id="PIT97978.1"/>
    </source>
</evidence>
<protein>
    <submittedName>
        <fullName evidence="1">Uncharacterized protein</fullName>
    </submittedName>
</protein>
<dbReference type="AlphaFoldDB" id="A0A2M6WYW7"/>
<accession>A0A2M6WYW7</accession>
<evidence type="ECO:0000313" key="2">
    <source>
        <dbReference type="Proteomes" id="UP000230731"/>
    </source>
</evidence>
<gene>
    <name evidence="1" type="ORF">COT71_03490</name>
</gene>
<dbReference type="EMBL" id="PEZP01000039">
    <property type="protein sequence ID" value="PIT97978.1"/>
    <property type="molecule type" value="Genomic_DNA"/>
</dbReference>
<sequence>MPALRVSVQLPAGPVSAGSHGVLQQFRFFRILRPGIVSCLSGQAIRSVPVIAGKCLDNVWLMRAGWHV</sequence>
<name>A0A2M6WYW7_9BACT</name>
<comment type="caution">
    <text evidence="1">The sequence shown here is derived from an EMBL/GenBank/DDBJ whole genome shotgun (WGS) entry which is preliminary data.</text>
</comment>
<proteinExistence type="predicted"/>
<organism evidence="1 2">
    <name type="scientific">Candidatus Andersenbacteria bacterium CG10_big_fil_rev_8_21_14_0_10_54_11</name>
    <dbReference type="NCBI Taxonomy" id="1974485"/>
    <lineage>
        <taxon>Bacteria</taxon>
        <taxon>Candidatus Anderseniibacteriota</taxon>
    </lineage>
</organism>
<reference evidence="2" key="1">
    <citation type="submission" date="2017-09" db="EMBL/GenBank/DDBJ databases">
        <title>Depth-based differentiation of microbial function through sediment-hosted aquifers and enrichment of novel symbionts in the deep terrestrial subsurface.</title>
        <authorList>
            <person name="Probst A.J."/>
            <person name="Ladd B."/>
            <person name="Jarett J.K."/>
            <person name="Geller-Mcgrath D.E."/>
            <person name="Sieber C.M.K."/>
            <person name="Emerson J.B."/>
            <person name="Anantharaman K."/>
            <person name="Thomas B.C."/>
            <person name="Malmstrom R."/>
            <person name="Stieglmeier M."/>
            <person name="Klingl A."/>
            <person name="Woyke T."/>
            <person name="Ryan C.M."/>
            <person name="Banfield J.F."/>
        </authorList>
    </citation>
    <scope>NUCLEOTIDE SEQUENCE [LARGE SCALE GENOMIC DNA]</scope>
</reference>